<accession>A0A6M8NI75</accession>
<proteinExistence type="predicted"/>
<evidence type="ECO:0000256" key="1">
    <source>
        <dbReference type="ARBA" id="ARBA00001947"/>
    </source>
</evidence>
<dbReference type="GO" id="GO:0006508">
    <property type="term" value="P:proteolysis"/>
    <property type="evidence" value="ECO:0007669"/>
    <property type="project" value="UniProtKB-KW"/>
</dbReference>
<evidence type="ECO:0000256" key="5">
    <source>
        <dbReference type="ARBA" id="ARBA00022833"/>
    </source>
</evidence>
<dbReference type="GO" id="GO:0004222">
    <property type="term" value="F:metalloendopeptidase activity"/>
    <property type="evidence" value="ECO:0007669"/>
    <property type="project" value="InterPro"/>
</dbReference>
<dbReference type="InterPro" id="IPR001915">
    <property type="entry name" value="Peptidase_M48"/>
</dbReference>
<evidence type="ECO:0000256" key="4">
    <source>
        <dbReference type="ARBA" id="ARBA00022801"/>
    </source>
</evidence>
<organism evidence="7 8">
    <name type="scientific">Arcobacter cloacae</name>
    <dbReference type="NCBI Taxonomy" id="1054034"/>
    <lineage>
        <taxon>Bacteria</taxon>
        <taxon>Pseudomonadati</taxon>
        <taxon>Campylobacterota</taxon>
        <taxon>Epsilonproteobacteria</taxon>
        <taxon>Campylobacterales</taxon>
        <taxon>Arcobacteraceae</taxon>
        <taxon>Arcobacter</taxon>
    </lineage>
</organism>
<dbReference type="GO" id="GO:0046872">
    <property type="term" value="F:metal ion binding"/>
    <property type="evidence" value="ECO:0007669"/>
    <property type="project" value="UniProtKB-KW"/>
</dbReference>
<dbReference type="Proteomes" id="UP000290378">
    <property type="component" value="Unassembled WGS sequence"/>
</dbReference>
<name>A0A6M8NI75_9BACT</name>
<keyword evidence="5" id="KW-0862">Zinc</keyword>
<keyword evidence="3" id="KW-0479">Metal-binding</keyword>
<sequence length="472" mass="54641">MRILANYFANPISVLIATIFTFINFLVILLPFHLTLILFIDSQSNLDLSNNIFIYTMIFMFIFTLAYLCLDFYYGFTIKSFVKDCVQIDKIPELGFLQKNFDETIKNFKLKNVEFLLKDSEEINAFAVLSLRKKYVVITTGMIDHILKSLNTHEAQDKAFKGLIAHELSHLINWDSLPNLILLSGQVVAVILSNILTFVSTLVIRIISVIPIVSIFAVVLTYIFLLLQFLLNMVYSFILHPLYLLVERFLGRLIEHRSDYQSAKALSWESMYICLNSLMALNGNTFNSSFSTHPSTINRILHIYKIEKSPENIKVSFFSKYFSLILLFASLILSVYFLLVNFNNLNYLNEILKDYLALFYSNTKDLIFYIHETKLYLPILASITAAFLSFYIFKNILLFIKKVYVSKNLNRSENTPIDFLLLYAIQNNDLNTFLNILKSGANIDVVFEGHTIETYAQHMNPKFLKHIEKIKA</sequence>
<keyword evidence="2" id="KW-0645">Protease</keyword>
<protein>
    <submittedName>
        <fullName evidence="7">Uncharacterized protein</fullName>
    </submittedName>
</protein>
<reference evidence="7 8" key="1">
    <citation type="submission" date="2017-09" db="EMBL/GenBank/DDBJ databases">
        <title>Genomics of the genus Arcobacter.</title>
        <authorList>
            <person name="Perez-Cataluna A."/>
            <person name="Figueras M.J."/>
            <person name="Salas-Masso N."/>
        </authorList>
    </citation>
    <scope>NUCLEOTIDE SEQUENCE [LARGE SCALE GENOMIC DNA]</scope>
    <source>
        <strain evidence="7 8">CECT 7834</strain>
    </source>
</reference>
<gene>
    <name evidence="7" type="ORF">CP963_07205</name>
</gene>
<dbReference type="Pfam" id="PF01435">
    <property type="entry name" value="Peptidase_M48"/>
    <property type="match status" value="1"/>
</dbReference>
<dbReference type="AlphaFoldDB" id="A0A6M8NI75"/>
<evidence type="ECO:0000256" key="6">
    <source>
        <dbReference type="ARBA" id="ARBA00023049"/>
    </source>
</evidence>
<comment type="cofactor">
    <cofactor evidence="1">
        <name>Zn(2+)</name>
        <dbReference type="ChEBI" id="CHEBI:29105"/>
    </cofactor>
</comment>
<evidence type="ECO:0000313" key="7">
    <source>
        <dbReference type="EMBL" id="RXI41177.1"/>
    </source>
</evidence>
<dbReference type="Gene3D" id="3.30.2010.10">
    <property type="entry name" value="Metalloproteases ('zincins'), catalytic domain"/>
    <property type="match status" value="1"/>
</dbReference>
<dbReference type="EMBL" id="NXII01000008">
    <property type="protein sequence ID" value="RXI41177.1"/>
    <property type="molecule type" value="Genomic_DNA"/>
</dbReference>
<comment type="caution">
    <text evidence="7">The sequence shown here is derived from an EMBL/GenBank/DDBJ whole genome shotgun (WGS) entry which is preliminary data.</text>
</comment>
<dbReference type="RefSeq" id="WP_129013518.1">
    <property type="nucleotide sequence ID" value="NZ_CBCSEI010000008.1"/>
</dbReference>
<evidence type="ECO:0000256" key="3">
    <source>
        <dbReference type="ARBA" id="ARBA00022723"/>
    </source>
</evidence>
<keyword evidence="6" id="KW-0482">Metalloprotease</keyword>
<evidence type="ECO:0000313" key="8">
    <source>
        <dbReference type="Proteomes" id="UP000290378"/>
    </source>
</evidence>
<keyword evidence="8" id="KW-1185">Reference proteome</keyword>
<evidence type="ECO:0000256" key="2">
    <source>
        <dbReference type="ARBA" id="ARBA00022670"/>
    </source>
</evidence>
<keyword evidence="4" id="KW-0378">Hydrolase</keyword>